<organism evidence="2 3">
    <name type="scientific">Araneus ventricosus</name>
    <name type="common">Orbweaver spider</name>
    <name type="synonym">Epeira ventricosa</name>
    <dbReference type="NCBI Taxonomy" id="182803"/>
    <lineage>
        <taxon>Eukaryota</taxon>
        <taxon>Metazoa</taxon>
        <taxon>Ecdysozoa</taxon>
        <taxon>Arthropoda</taxon>
        <taxon>Chelicerata</taxon>
        <taxon>Arachnida</taxon>
        <taxon>Araneae</taxon>
        <taxon>Araneomorphae</taxon>
        <taxon>Entelegynae</taxon>
        <taxon>Araneoidea</taxon>
        <taxon>Araneidae</taxon>
        <taxon>Araneus</taxon>
    </lineage>
</organism>
<reference evidence="2 3" key="1">
    <citation type="journal article" date="2019" name="Sci. Rep.">
        <title>Orb-weaving spider Araneus ventricosus genome elucidates the spidroin gene catalogue.</title>
        <authorList>
            <person name="Kono N."/>
            <person name="Nakamura H."/>
            <person name="Ohtoshi R."/>
            <person name="Moran D.A.P."/>
            <person name="Shinohara A."/>
            <person name="Yoshida Y."/>
            <person name="Fujiwara M."/>
            <person name="Mori M."/>
            <person name="Tomita M."/>
            <person name="Arakawa K."/>
        </authorList>
    </citation>
    <scope>NUCLEOTIDE SEQUENCE [LARGE SCALE GENOMIC DNA]</scope>
</reference>
<proteinExistence type="predicted"/>
<dbReference type="Proteomes" id="UP000499080">
    <property type="component" value="Unassembled WGS sequence"/>
</dbReference>
<protein>
    <submittedName>
        <fullName evidence="2">Uncharacterized protein</fullName>
    </submittedName>
</protein>
<keyword evidence="3" id="KW-1185">Reference proteome</keyword>
<comment type="caution">
    <text evidence="2">The sequence shown here is derived from an EMBL/GenBank/DDBJ whole genome shotgun (WGS) entry which is preliminary data.</text>
</comment>
<evidence type="ECO:0000313" key="3">
    <source>
        <dbReference type="Proteomes" id="UP000499080"/>
    </source>
</evidence>
<evidence type="ECO:0000313" key="2">
    <source>
        <dbReference type="EMBL" id="GBL83273.1"/>
    </source>
</evidence>
<name>A0A4Y2AU81_ARAVE</name>
<feature type="region of interest" description="Disordered" evidence="1">
    <location>
        <begin position="186"/>
        <end position="221"/>
    </location>
</feature>
<gene>
    <name evidence="2" type="ORF">AVEN_110608_1</name>
</gene>
<dbReference type="AlphaFoldDB" id="A0A4Y2AU81"/>
<sequence length="221" mass="24992">MKDRNDGVSYENLLKRYKWSESGIYSSCKKYETTATMENKRGRGRKPKTSAREDSMKITTADNVPSGYHKKNRSNLLGTNSRATDSQYIFSPLFCYERPKSPQLRSIASPINEKTYFLARDREYRNRSAKHLIPSVFAYMTIFSCSLHTQSYNLLGIVNKYRGTEYYSVTMMVGITFSQQLQAVTKGGAPNPSGNGKVFSGSTEIPLHQESSRPSALMSAR</sequence>
<evidence type="ECO:0000256" key="1">
    <source>
        <dbReference type="SAM" id="MobiDB-lite"/>
    </source>
</evidence>
<accession>A0A4Y2AU81</accession>
<dbReference type="EMBL" id="BGPR01000032">
    <property type="protein sequence ID" value="GBL83273.1"/>
    <property type="molecule type" value="Genomic_DNA"/>
</dbReference>